<keyword evidence="3" id="KW-0408">Iron</keyword>
<dbReference type="SUPFAM" id="SSF51971">
    <property type="entry name" value="Nucleotide-binding domain"/>
    <property type="match status" value="1"/>
</dbReference>
<reference evidence="5" key="1">
    <citation type="journal article" date="2014" name="Front. Microbiol.">
        <title>High frequency of phylogenetically diverse reductive dehalogenase-homologous genes in deep subseafloor sedimentary metagenomes.</title>
        <authorList>
            <person name="Kawai M."/>
            <person name="Futagami T."/>
            <person name="Toyoda A."/>
            <person name="Takaki Y."/>
            <person name="Nishi S."/>
            <person name="Hori S."/>
            <person name="Arai W."/>
            <person name="Tsubouchi T."/>
            <person name="Morono Y."/>
            <person name="Uchiyama I."/>
            <person name="Ito T."/>
            <person name="Fujiyama A."/>
            <person name="Inagaki F."/>
            <person name="Takami H."/>
        </authorList>
    </citation>
    <scope>NUCLEOTIDE SEQUENCE</scope>
    <source>
        <strain evidence="5">Expedition CK06-06</strain>
    </source>
</reference>
<feature type="non-terminal residue" evidence="5">
    <location>
        <position position="1"/>
    </location>
</feature>
<protein>
    <submittedName>
        <fullName evidence="5">Uncharacterized protein</fullName>
    </submittedName>
</protein>
<accession>X1F2Q6</accession>
<evidence type="ECO:0000256" key="2">
    <source>
        <dbReference type="ARBA" id="ARBA00023002"/>
    </source>
</evidence>
<evidence type="ECO:0000313" key="5">
    <source>
        <dbReference type="EMBL" id="GAH23654.1"/>
    </source>
</evidence>
<sequence>LRNNKKVGAAMVVGGGIGGMQAALDLAESGIKVYLVETKPCIGGVMSQLDKTFPTNDCAMCTMAPRLVEIGRH</sequence>
<dbReference type="PANTHER" id="PTHR43498:SF1">
    <property type="entry name" value="COB--COM HETERODISULFIDE REDUCTASE IRON-SULFUR SUBUNIT A"/>
    <property type="match status" value="1"/>
</dbReference>
<keyword evidence="2" id="KW-0560">Oxidoreductase</keyword>
<dbReference type="InterPro" id="IPR039650">
    <property type="entry name" value="HdrA-like"/>
</dbReference>
<dbReference type="AlphaFoldDB" id="X1F2Q6"/>
<evidence type="ECO:0000256" key="1">
    <source>
        <dbReference type="ARBA" id="ARBA00022723"/>
    </source>
</evidence>
<evidence type="ECO:0000256" key="4">
    <source>
        <dbReference type="ARBA" id="ARBA00023014"/>
    </source>
</evidence>
<dbReference type="GO" id="GO:0046872">
    <property type="term" value="F:metal ion binding"/>
    <property type="evidence" value="ECO:0007669"/>
    <property type="project" value="UniProtKB-KW"/>
</dbReference>
<organism evidence="5">
    <name type="scientific">marine sediment metagenome</name>
    <dbReference type="NCBI Taxonomy" id="412755"/>
    <lineage>
        <taxon>unclassified sequences</taxon>
        <taxon>metagenomes</taxon>
        <taxon>ecological metagenomes</taxon>
    </lineage>
</organism>
<dbReference type="Gene3D" id="3.40.50.720">
    <property type="entry name" value="NAD(P)-binding Rossmann-like Domain"/>
    <property type="match status" value="1"/>
</dbReference>
<dbReference type="Pfam" id="PF12831">
    <property type="entry name" value="FAD_oxidored"/>
    <property type="match status" value="1"/>
</dbReference>
<keyword evidence="4" id="KW-0411">Iron-sulfur</keyword>
<comment type="caution">
    <text evidence="5">The sequence shown here is derived from an EMBL/GenBank/DDBJ whole genome shotgun (WGS) entry which is preliminary data.</text>
</comment>
<keyword evidence="1" id="KW-0479">Metal-binding</keyword>
<dbReference type="GO" id="GO:0016491">
    <property type="term" value="F:oxidoreductase activity"/>
    <property type="evidence" value="ECO:0007669"/>
    <property type="project" value="UniProtKB-KW"/>
</dbReference>
<proteinExistence type="predicted"/>
<name>X1F2Q6_9ZZZZ</name>
<dbReference type="EMBL" id="BART01041158">
    <property type="protein sequence ID" value="GAH23654.1"/>
    <property type="molecule type" value="Genomic_DNA"/>
</dbReference>
<dbReference type="PANTHER" id="PTHR43498">
    <property type="entry name" value="FERREDOXIN:COB-COM HETERODISULFIDE REDUCTASE SUBUNIT A"/>
    <property type="match status" value="1"/>
</dbReference>
<evidence type="ECO:0000256" key="3">
    <source>
        <dbReference type="ARBA" id="ARBA00023004"/>
    </source>
</evidence>
<dbReference type="GO" id="GO:0051536">
    <property type="term" value="F:iron-sulfur cluster binding"/>
    <property type="evidence" value="ECO:0007669"/>
    <property type="project" value="UniProtKB-KW"/>
</dbReference>
<gene>
    <name evidence="5" type="ORF">S01H4_66449</name>
</gene>
<feature type="non-terminal residue" evidence="5">
    <location>
        <position position="73"/>
    </location>
</feature>